<feature type="region of interest" description="Disordered" evidence="19">
    <location>
        <begin position="1"/>
        <end position="25"/>
    </location>
</feature>
<dbReference type="Pfam" id="PF00689">
    <property type="entry name" value="Cation_ATPase_C"/>
    <property type="match status" value="1"/>
</dbReference>
<dbReference type="InterPro" id="IPR022141">
    <property type="entry name" value="ATP_Ca_trans_C"/>
</dbReference>
<dbReference type="RefSeq" id="XP_066921379.1">
    <property type="nucleotide sequence ID" value="XM_067065278.1"/>
</dbReference>
<keyword evidence="16 18" id="KW-0406">Ion transport</keyword>
<dbReference type="FunFam" id="3.40.50.1000:FF:000007">
    <property type="entry name" value="Calcium-transporting ATPase"/>
    <property type="match status" value="1"/>
</dbReference>
<dbReference type="Gene3D" id="3.40.50.1000">
    <property type="entry name" value="HAD superfamily/HAD-like"/>
    <property type="match status" value="1"/>
</dbReference>
<evidence type="ECO:0000259" key="20">
    <source>
        <dbReference type="SMART" id="SM00831"/>
    </source>
</evidence>
<dbReference type="InterPro" id="IPR006408">
    <property type="entry name" value="P-type_ATPase_IIB"/>
</dbReference>
<dbReference type="Pfam" id="PF00690">
    <property type="entry name" value="Cation_ATPase_N"/>
    <property type="match status" value="1"/>
</dbReference>
<keyword evidence="17 18" id="KW-0472">Membrane</keyword>
<dbReference type="InterPro" id="IPR023298">
    <property type="entry name" value="ATPase_P-typ_TM_dom_sf"/>
</dbReference>
<dbReference type="GeneID" id="136808737"/>
<dbReference type="Pfam" id="PF13246">
    <property type="entry name" value="Cation_ATPase"/>
    <property type="match status" value="1"/>
</dbReference>
<feature type="transmembrane region" description="Helical" evidence="18">
    <location>
        <begin position="1009"/>
        <end position="1030"/>
    </location>
</feature>
<dbReference type="GO" id="GO:0005388">
    <property type="term" value="F:P-type calcium transporter activity"/>
    <property type="evidence" value="ECO:0007669"/>
    <property type="project" value="UniProtKB-EC"/>
</dbReference>
<evidence type="ECO:0000256" key="12">
    <source>
        <dbReference type="ARBA" id="ARBA00022842"/>
    </source>
</evidence>
<dbReference type="FunFam" id="2.70.150.10:FF:000001">
    <property type="entry name" value="Calcium-transporting ATPase"/>
    <property type="match status" value="1"/>
</dbReference>
<dbReference type="PANTHER" id="PTHR24093:SF369">
    <property type="entry name" value="CALCIUM-TRANSPORTING ATPASE"/>
    <property type="match status" value="1"/>
</dbReference>
<keyword evidence="11 18" id="KW-0067">ATP-binding</keyword>
<dbReference type="Gene3D" id="3.40.1110.10">
    <property type="entry name" value="Calcium-transporting ATPase, cytoplasmic domain N"/>
    <property type="match status" value="1"/>
</dbReference>
<dbReference type="NCBIfam" id="TIGR01494">
    <property type="entry name" value="ATPase_P-type"/>
    <property type="match status" value="3"/>
</dbReference>
<comment type="subcellular location">
    <subcellularLocation>
        <location evidence="1">Cell membrane</location>
        <topology evidence="1">Multi-pass membrane protein</topology>
    </subcellularLocation>
    <subcellularLocation>
        <location evidence="18">Membrane</location>
        <topology evidence="18">Multi-pass membrane protein</topology>
    </subcellularLocation>
</comment>
<dbReference type="InterPro" id="IPR006068">
    <property type="entry name" value="ATPase_P-typ_cation-transptr_C"/>
</dbReference>
<feature type="transmembrane region" description="Helical" evidence="18">
    <location>
        <begin position="149"/>
        <end position="169"/>
    </location>
</feature>
<dbReference type="FunFam" id="1.20.1110.10:FF:000001">
    <property type="entry name" value="Calcium-transporting ATPase"/>
    <property type="match status" value="1"/>
</dbReference>
<keyword evidence="15 18" id="KW-1133">Transmembrane helix</keyword>
<dbReference type="FunFam" id="1.20.1110.10:FF:000036">
    <property type="entry name" value="Calcium-transporting ATPase"/>
    <property type="match status" value="1"/>
</dbReference>
<dbReference type="CDD" id="cd02081">
    <property type="entry name" value="P-type_ATPase_Ca_PMCA-like"/>
    <property type="match status" value="1"/>
</dbReference>
<dbReference type="InterPro" id="IPR023214">
    <property type="entry name" value="HAD_sf"/>
</dbReference>
<evidence type="ECO:0000256" key="16">
    <source>
        <dbReference type="ARBA" id="ARBA00023065"/>
    </source>
</evidence>
<feature type="domain" description="Cation-transporting P-type ATPase N-terminal" evidence="20">
    <location>
        <begin position="67"/>
        <end position="141"/>
    </location>
</feature>
<protein>
    <recommendedName>
        <fullName evidence="18">Calcium-transporting ATPase</fullName>
        <ecNumber evidence="18">7.2.2.10</ecNumber>
    </recommendedName>
</protein>
<comment type="caution">
    <text evidence="18">Lacks conserved residue(s) required for the propagation of feature annotation.</text>
</comment>
<keyword evidence="4" id="KW-1003">Cell membrane</keyword>
<comment type="function">
    <text evidence="18">Catalyzes the hydrolysis of ATP coupled with the transport of calcium.</text>
</comment>
<dbReference type="SUPFAM" id="SSF81660">
    <property type="entry name" value="Metal cation-transporting ATPase, ATP-binding domain N"/>
    <property type="match status" value="1"/>
</dbReference>
<dbReference type="FunFam" id="1.20.1110.10:FF:000033">
    <property type="entry name" value="Calcium-transporting ATPase"/>
    <property type="match status" value="1"/>
</dbReference>
<evidence type="ECO:0000256" key="18">
    <source>
        <dbReference type="RuleBase" id="RU361146"/>
    </source>
</evidence>
<dbReference type="Gene3D" id="2.70.150.10">
    <property type="entry name" value="Calcium-transporting ATPase, cytoplasmic transduction domain A"/>
    <property type="match status" value="1"/>
</dbReference>
<evidence type="ECO:0000313" key="21">
    <source>
        <dbReference type="EnsemblMetazoa" id="CLYHEMP023282.1"/>
    </source>
</evidence>
<dbReference type="NCBIfam" id="TIGR01517">
    <property type="entry name" value="ATPase-IIB_Ca"/>
    <property type="match status" value="1"/>
</dbReference>
<evidence type="ECO:0000256" key="8">
    <source>
        <dbReference type="ARBA" id="ARBA00022723"/>
    </source>
</evidence>
<evidence type="ECO:0000256" key="13">
    <source>
        <dbReference type="ARBA" id="ARBA00022860"/>
    </source>
</evidence>
<dbReference type="EnsemblMetazoa" id="CLYHEMT023282.1">
    <property type="protein sequence ID" value="CLYHEMP023282.1"/>
    <property type="gene ID" value="CLYHEMG023282"/>
</dbReference>
<dbReference type="InterPro" id="IPR004014">
    <property type="entry name" value="ATPase_P-typ_cation-transptr_N"/>
</dbReference>
<dbReference type="InterPro" id="IPR059000">
    <property type="entry name" value="ATPase_P-type_domA"/>
</dbReference>
<feature type="transmembrane region" description="Helical" evidence="18">
    <location>
        <begin position="384"/>
        <end position="413"/>
    </location>
</feature>
<feature type="compositionally biased region" description="Low complexity" evidence="19">
    <location>
        <begin position="297"/>
        <end position="308"/>
    </location>
</feature>
<keyword evidence="8" id="KW-0479">Metal-binding</keyword>
<dbReference type="SFLD" id="SFLDG00002">
    <property type="entry name" value="C1.7:_P-type_atpase_like"/>
    <property type="match status" value="1"/>
</dbReference>
<dbReference type="GO" id="GO:0016887">
    <property type="term" value="F:ATP hydrolysis activity"/>
    <property type="evidence" value="ECO:0007669"/>
    <property type="project" value="InterPro"/>
</dbReference>
<dbReference type="PRINTS" id="PR00119">
    <property type="entry name" value="CATATPASE"/>
</dbReference>
<feature type="region of interest" description="Disordered" evidence="19">
    <location>
        <begin position="293"/>
        <end position="313"/>
    </location>
</feature>
<dbReference type="SMART" id="SM00831">
    <property type="entry name" value="Cation_ATPase_N"/>
    <property type="match status" value="1"/>
</dbReference>
<evidence type="ECO:0000256" key="6">
    <source>
        <dbReference type="ARBA" id="ARBA00022568"/>
    </source>
</evidence>
<evidence type="ECO:0000256" key="5">
    <source>
        <dbReference type="ARBA" id="ARBA00022553"/>
    </source>
</evidence>
<dbReference type="PROSITE" id="PS00154">
    <property type="entry name" value="ATPASE_E1_E2"/>
    <property type="match status" value="1"/>
</dbReference>
<keyword evidence="14" id="KW-1278">Translocase</keyword>
<evidence type="ECO:0000256" key="9">
    <source>
        <dbReference type="ARBA" id="ARBA00022741"/>
    </source>
</evidence>
<dbReference type="SFLD" id="SFLDS00003">
    <property type="entry name" value="Haloacid_Dehalogenase"/>
    <property type="match status" value="1"/>
</dbReference>
<evidence type="ECO:0000256" key="19">
    <source>
        <dbReference type="SAM" id="MobiDB-lite"/>
    </source>
</evidence>
<dbReference type="SUPFAM" id="SSF56784">
    <property type="entry name" value="HAD-like"/>
    <property type="match status" value="1"/>
</dbReference>
<evidence type="ECO:0000256" key="3">
    <source>
        <dbReference type="ARBA" id="ARBA00022448"/>
    </source>
</evidence>
<feature type="compositionally biased region" description="Basic and acidic residues" evidence="19">
    <location>
        <begin position="1"/>
        <end position="10"/>
    </location>
</feature>
<evidence type="ECO:0000256" key="2">
    <source>
        <dbReference type="ARBA" id="ARBA00006124"/>
    </source>
</evidence>
<comment type="similarity">
    <text evidence="2">Belongs to the cation transport ATPase (P-type) (TC 3.A.3) family. Type IIB subfamily.</text>
</comment>
<organism evidence="21 22">
    <name type="scientific">Clytia hemisphaerica</name>
    <dbReference type="NCBI Taxonomy" id="252671"/>
    <lineage>
        <taxon>Eukaryota</taxon>
        <taxon>Metazoa</taxon>
        <taxon>Cnidaria</taxon>
        <taxon>Hydrozoa</taxon>
        <taxon>Hydroidolina</taxon>
        <taxon>Leptothecata</taxon>
        <taxon>Obeliida</taxon>
        <taxon>Clytiidae</taxon>
        <taxon>Clytia</taxon>
    </lineage>
</organism>
<keyword evidence="3 18" id="KW-0813">Transport</keyword>
<accession>A0A7M5XHZ1</accession>
<feature type="transmembrane region" description="Helical" evidence="18">
    <location>
        <begin position="900"/>
        <end position="921"/>
    </location>
</feature>
<evidence type="ECO:0000256" key="10">
    <source>
        <dbReference type="ARBA" id="ARBA00022837"/>
    </source>
</evidence>
<keyword evidence="13" id="KW-0112">Calmodulin-binding</keyword>
<dbReference type="InterPro" id="IPR018303">
    <property type="entry name" value="ATPase_P-typ_P_site"/>
</dbReference>
<evidence type="ECO:0000256" key="17">
    <source>
        <dbReference type="ARBA" id="ARBA00023136"/>
    </source>
</evidence>
<dbReference type="SFLD" id="SFLDF00027">
    <property type="entry name" value="p-type_atpase"/>
    <property type="match status" value="1"/>
</dbReference>
<reference evidence="21" key="1">
    <citation type="submission" date="2021-01" db="UniProtKB">
        <authorList>
            <consortium name="EnsemblMetazoa"/>
        </authorList>
    </citation>
    <scope>IDENTIFICATION</scope>
</reference>
<dbReference type="InterPro" id="IPR008250">
    <property type="entry name" value="ATPase_P-typ_transduc_dom_A_sf"/>
</dbReference>
<dbReference type="AlphaFoldDB" id="A0A7M5XHZ1"/>
<dbReference type="Pfam" id="PF00122">
    <property type="entry name" value="E1-E2_ATPase"/>
    <property type="match status" value="1"/>
</dbReference>
<feature type="transmembrane region" description="Helical" evidence="18">
    <location>
        <begin position="941"/>
        <end position="957"/>
    </location>
</feature>
<feature type="transmembrane region" description="Helical" evidence="18">
    <location>
        <begin position="124"/>
        <end position="143"/>
    </location>
</feature>
<dbReference type="SUPFAM" id="SSF81665">
    <property type="entry name" value="Calcium ATPase, transmembrane domain M"/>
    <property type="match status" value="1"/>
</dbReference>
<dbReference type="GO" id="GO:0046872">
    <property type="term" value="F:metal ion binding"/>
    <property type="evidence" value="ECO:0007669"/>
    <property type="project" value="UniProtKB-KW"/>
</dbReference>
<dbReference type="InterPro" id="IPR036412">
    <property type="entry name" value="HAD-like_sf"/>
</dbReference>
<feature type="transmembrane region" description="Helical" evidence="18">
    <location>
        <begin position="829"/>
        <end position="847"/>
    </location>
</feature>
<evidence type="ECO:0000256" key="4">
    <source>
        <dbReference type="ARBA" id="ARBA00022475"/>
    </source>
</evidence>
<keyword evidence="22" id="KW-1185">Reference proteome</keyword>
<dbReference type="InterPro" id="IPR023299">
    <property type="entry name" value="ATPase_P-typ_cyto_dom_N"/>
</dbReference>
<keyword evidence="7 18" id="KW-0812">Transmembrane</keyword>
<dbReference type="GO" id="GO:0005516">
    <property type="term" value="F:calmodulin binding"/>
    <property type="evidence" value="ECO:0007669"/>
    <property type="project" value="UniProtKB-KW"/>
</dbReference>
<sequence>MGDTELDKLTPEAADDSDLEENRSRKASFDYTDDLVGGIIKFEVSPTDLSEFMKNRGKESITALEEKFGDINGLVRKLKSSSQRGLMNINANLEARQNVFGVNFIPPKPAKTFLQLVFEALEDTILRILIVAAIVSLVLGMVIESVETGWIEGVAILVAVAVVSLVTAVNDWQKEKQFRQLQGKIDQEQTVDVIRGGNVVKIPSTDLVVGDLCNIQYGDLVPADGIIIQASDLKVDESSLTGESDIVKKTFEKDIGLLSGTHVMEGSGKFIVTAVGPNSQSGVIMMLLGAGKKPDQANGETEATENTELMQDVDLADGKEENAEEEEKKEQSILQNKLTRLAVSIGWLGVIAAVITTIVIIIRFSVETYGIQKESWDNKHLINFLRAFIVGLTILVVAIPEGLPLAVTISLAYSVKKMLIDNNLVRHLDACETMGNATAICSDKTGTLTTNRMTVVESYIQGNHFKNIPSQDTLGLEFIDVLCQGIAINSNYSSRIEASEDGQGLPTQLGNKTECALLGFVLELGETYQHFRDSHQEKDFVKIFTFNSKRKSMSTVIKKKDGGYRLFTKGASEMVLSKCRYIIQDPSMKAEQFTESDNEALVKTAIEPMASNGLRTICIAYRDFPEDLGVPDWEDESVIVDDLTCLAIVGIEDPVRPEVPNAIKNCQSAGITVRMVTGDNVNTARSIAFKCGILKPNDDFLVIEGKEFNRRIKDENGKVRQELIDKLWPQIRVMARSSPEDKYILVKGIIDSKLNKNREIVAVTGDGTNDGPALKKADVGFAMGIQGTDVAKEASDIILTDDNFTSIVKAVMWGRNVYDSISKFIQFQLTVNLVAISIAVIGAVAVMESPLSATQLLWVNLIMDSFASLALATEQPTPDLLERKPYGRTKPLISRSMLRFIFGHGLYQLVCMIVLCFYGHILFDIEYGFGRSHGAAPTQHLTIVFNTFVLMQVFNEINARKVHGERNVFHNFMANKLFSVIVIGTLLFQILLVEFFGRAFSVTSLTIEQWMWCMFLGFTELLWGQVVVSIPKFTIPKRFRLGSKGVSLSETDQGPMGRVLWMRSLSRLQYQIRVVNAFRSNLDGQQRTKNIISPAVFNSLVAPVALTSGVDMGEDQNGDAPTV</sequence>
<dbReference type="EnsemblMetazoa" id="CLYHEMT023282.2">
    <property type="protein sequence ID" value="CLYHEMP023282.2"/>
    <property type="gene ID" value="CLYHEMG023282"/>
</dbReference>
<dbReference type="GO" id="GO:0005886">
    <property type="term" value="C:plasma membrane"/>
    <property type="evidence" value="ECO:0007669"/>
    <property type="project" value="UniProtKB-SubCell"/>
</dbReference>
<evidence type="ECO:0000256" key="11">
    <source>
        <dbReference type="ARBA" id="ARBA00022840"/>
    </source>
</evidence>
<dbReference type="EC" id="7.2.2.10" evidence="18"/>
<dbReference type="RefSeq" id="XP_066921380.1">
    <property type="nucleotide sequence ID" value="XM_067065279.1"/>
</dbReference>
<dbReference type="Pfam" id="PF08282">
    <property type="entry name" value="Hydrolase_3"/>
    <property type="match status" value="1"/>
</dbReference>
<dbReference type="InterPro" id="IPR044492">
    <property type="entry name" value="P_typ_ATPase_HD_dom"/>
</dbReference>
<dbReference type="Gene3D" id="1.20.1110.10">
    <property type="entry name" value="Calcium-transporting ATPase, transmembrane domain"/>
    <property type="match status" value="2"/>
</dbReference>
<evidence type="ECO:0000256" key="1">
    <source>
        <dbReference type="ARBA" id="ARBA00004651"/>
    </source>
</evidence>
<dbReference type="Proteomes" id="UP000594262">
    <property type="component" value="Unplaced"/>
</dbReference>
<dbReference type="Pfam" id="PF12424">
    <property type="entry name" value="ATP_Ca_trans_C"/>
    <property type="match status" value="1"/>
</dbReference>
<feature type="transmembrane region" description="Helical" evidence="18">
    <location>
        <begin position="341"/>
        <end position="364"/>
    </location>
</feature>
<keyword evidence="9 18" id="KW-0547">Nucleotide-binding</keyword>
<comment type="catalytic activity">
    <reaction evidence="18">
        <text>Ca(2+)(in) + ATP + H2O = Ca(2+)(out) + ADP + phosphate + H(+)</text>
        <dbReference type="Rhea" id="RHEA:18105"/>
        <dbReference type="ChEBI" id="CHEBI:15377"/>
        <dbReference type="ChEBI" id="CHEBI:15378"/>
        <dbReference type="ChEBI" id="CHEBI:29108"/>
        <dbReference type="ChEBI" id="CHEBI:30616"/>
        <dbReference type="ChEBI" id="CHEBI:43474"/>
        <dbReference type="ChEBI" id="CHEBI:456216"/>
        <dbReference type="EC" id="7.2.2.10"/>
    </reaction>
</comment>
<evidence type="ECO:0000313" key="22">
    <source>
        <dbReference type="Proteomes" id="UP000594262"/>
    </source>
</evidence>
<dbReference type="InterPro" id="IPR001757">
    <property type="entry name" value="P_typ_ATPase"/>
</dbReference>
<evidence type="ECO:0000256" key="14">
    <source>
        <dbReference type="ARBA" id="ARBA00022967"/>
    </source>
</evidence>
<keyword evidence="10 18" id="KW-0106">Calcium</keyword>
<name>A0A7M5XHZ1_9CNID</name>
<dbReference type="GO" id="GO:0005524">
    <property type="term" value="F:ATP binding"/>
    <property type="evidence" value="ECO:0007669"/>
    <property type="project" value="UniProtKB-KW"/>
</dbReference>
<keyword evidence="6 18" id="KW-0109">Calcium transport</keyword>
<evidence type="ECO:0000256" key="15">
    <source>
        <dbReference type="ARBA" id="ARBA00022989"/>
    </source>
</evidence>
<dbReference type="OrthoDB" id="116380at2759"/>
<feature type="transmembrane region" description="Helical" evidence="18">
    <location>
        <begin position="977"/>
        <end position="997"/>
    </location>
</feature>
<keyword evidence="12" id="KW-0460">Magnesium</keyword>
<dbReference type="SUPFAM" id="SSF81653">
    <property type="entry name" value="Calcium ATPase, transduction domain A"/>
    <property type="match status" value="1"/>
</dbReference>
<keyword evidence="5" id="KW-0597">Phosphoprotein</keyword>
<dbReference type="PANTHER" id="PTHR24093">
    <property type="entry name" value="CATION TRANSPORTING ATPASE"/>
    <property type="match status" value="1"/>
</dbReference>
<evidence type="ECO:0000256" key="7">
    <source>
        <dbReference type="ARBA" id="ARBA00022692"/>
    </source>
</evidence>
<proteinExistence type="inferred from homology"/>
<dbReference type="GO" id="GO:0051480">
    <property type="term" value="P:regulation of cytosolic calcium ion concentration"/>
    <property type="evidence" value="ECO:0007669"/>
    <property type="project" value="TreeGrafter"/>
</dbReference>